<keyword evidence="2" id="KW-1185">Reference proteome</keyword>
<gene>
    <name evidence="1" type="ORF">OWV82_025113</name>
</gene>
<dbReference type="EMBL" id="CM051407">
    <property type="protein sequence ID" value="KAJ4701960.1"/>
    <property type="molecule type" value="Genomic_DNA"/>
</dbReference>
<comment type="caution">
    <text evidence="1">The sequence shown here is derived from an EMBL/GenBank/DDBJ whole genome shotgun (WGS) entry which is preliminary data.</text>
</comment>
<proteinExistence type="predicted"/>
<accession>A0ACC1WS45</accession>
<protein>
    <submittedName>
        <fullName evidence="1">Proteoglycan 4</fullName>
    </submittedName>
</protein>
<sequence>MAEQRQPFRFRLPWLAAMASRPTTEPQPPRPTPQIQAPPQPTSSVPIQRPPFRPAGIAPAQAPPQTQPAPRTEPQPPPPYRAPTESRVASQPTSPSRGTQTRAFSVPPESRVTSQPTSPSRATTTTRSPSRAAATQTRAASVPPSPSRTASQIQPVQPRSPSRLAPQSTSQPSSPMRKSTQVQPTARAVSQAPSPSKKRQPPTQDTSRPPLNLISLPSSVLQEKEPKPAETLQLRQEPQPKTGIKSEIVSESQFQSGGKTTFKPDRVVEQTKPASNLVTVAPASTVAPEAPAAPQKLESVPAKAGHPMTLAEEKRLKENEGKKDAEELVKEAKSEDGKRVARELVKEENPDGSADEQMRRSITKFVTGASGLETQNKIKEFLGTGIRTEESKQEKHDIFDRKKPVAPSISEEKHIKTVSATHQKDRNVLGNHQKSDISNGEKAPLHKEIREDISRFVHKLITAHPKQPMGDRPVSIITVAGENRGASMHLASESAKKDGSVHIHRGYKLKSDQTPETTTDGEGTAGSKSPRNPTTRKDEAPRAYVNSNTQSINNSILLNSSVNERNPGIQMVFSQSPAESTKSAIKPEAVETHKAQFTVTPAENLTYQPILRRRCLRGLLLEPSDSDPDNPEKPRRHGCLYNCGEKNNDKEIRER</sequence>
<name>A0ACC1WS45_MELAZ</name>
<evidence type="ECO:0000313" key="2">
    <source>
        <dbReference type="Proteomes" id="UP001164539"/>
    </source>
</evidence>
<reference evidence="1 2" key="1">
    <citation type="journal article" date="2023" name="Science">
        <title>Complex scaffold remodeling in plant triterpene biosynthesis.</title>
        <authorList>
            <person name="De La Pena R."/>
            <person name="Hodgson H."/>
            <person name="Liu J.C."/>
            <person name="Stephenson M.J."/>
            <person name="Martin A.C."/>
            <person name="Owen C."/>
            <person name="Harkess A."/>
            <person name="Leebens-Mack J."/>
            <person name="Jimenez L.E."/>
            <person name="Osbourn A."/>
            <person name="Sattely E.S."/>
        </authorList>
    </citation>
    <scope>NUCLEOTIDE SEQUENCE [LARGE SCALE GENOMIC DNA]</scope>
    <source>
        <strain evidence="2">cv. JPN11</strain>
        <tissue evidence="1">Leaf</tissue>
    </source>
</reference>
<dbReference type="Proteomes" id="UP001164539">
    <property type="component" value="Chromosome 14"/>
</dbReference>
<organism evidence="1 2">
    <name type="scientific">Melia azedarach</name>
    <name type="common">Chinaberry tree</name>
    <dbReference type="NCBI Taxonomy" id="155640"/>
    <lineage>
        <taxon>Eukaryota</taxon>
        <taxon>Viridiplantae</taxon>
        <taxon>Streptophyta</taxon>
        <taxon>Embryophyta</taxon>
        <taxon>Tracheophyta</taxon>
        <taxon>Spermatophyta</taxon>
        <taxon>Magnoliopsida</taxon>
        <taxon>eudicotyledons</taxon>
        <taxon>Gunneridae</taxon>
        <taxon>Pentapetalae</taxon>
        <taxon>rosids</taxon>
        <taxon>malvids</taxon>
        <taxon>Sapindales</taxon>
        <taxon>Meliaceae</taxon>
        <taxon>Melia</taxon>
    </lineage>
</organism>
<evidence type="ECO:0000313" key="1">
    <source>
        <dbReference type="EMBL" id="KAJ4701960.1"/>
    </source>
</evidence>